<organism evidence="1 2">
    <name type="scientific">Striga asiatica</name>
    <name type="common">Asiatic witchweed</name>
    <name type="synonym">Buchnera asiatica</name>
    <dbReference type="NCBI Taxonomy" id="4170"/>
    <lineage>
        <taxon>Eukaryota</taxon>
        <taxon>Viridiplantae</taxon>
        <taxon>Streptophyta</taxon>
        <taxon>Embryophyta</taxon>
        <taxon>Tracheophyta</taxon>
        <taxon>Spermatophyta</taxon>
        <taxon>Magnoliopsida</taxon>
        <taxon>eudicotyledons</taxon>
        <taxon>Gunneridae</taxon>
        <taxon>Pentapetalae</taxon>
        <taxon>asterids</taxon>
        <taxon>lamiids</taxon>
        <taxon>Lamiales</taxon>
        <taxon>Orobanchaceae</taxon>
        <taxon>Buchnereae</taxon>
        <taxon>Striga</taxon>
    </lineage>
</organism>
<accession>A0A5A7QWH0</accession>
<keyword evidence="2" id="KW-1185">Reference proteome</keyword>
<proteinExistence type="predicted"/>
<dbReference type="Proteomes" id="UP000325081">
    <property type="component" value="Unassembled WGS sequence"/>
</dbReference>
<reference evidence="2" key="1">
    <citation type="journal article" date="2019" name="Curr. Biol.">
        <title>Genome Sequence of Striga asiatica Provides Insight into the Evolution of Plant Parasitism.</title>
        <authorList>
            <person name="Yoshida S."/>
            <person name="Kim S."/>
            <person name="Wafula E.K."/>
            <person name="Tanskanen J."/>
            <person name="Kim Y.M."/>
            <person name="Honaas L."/>
            <person name="Yang Z."/>
            <person name="Spallek T."/>
            <person name="Conn C.E."/>
            <person name="Ichihashi Y."/>
            <person name="Cheong K."/>
            <person name="Cui S."/>
            <person name="Der J.P."/>
            <person name="Gundlach H."/>
            <person name="Jiao Y."/>
            <person name="Hori C."/>
            <person name="Ishida J.K."/>
            <person name="Kasahara H."/>
            <person name="Kiba T."/>
            <person name="Kim M.S."/>
            <person name="Koo N."/>
            <person name="Laohavisit A."/>
            <person name="Lee Y.H."/>
            <person name="Lumba S."/>
            <person name="McCourt P."/>
            <person name="Mortimer J.C."/>
            <person name="Mutuku J.M."/>
            <person name="Nomura T."/>
            <person name="Sasaki-Sekimoto Y."/>
            <person name="Seto Y."/>
            <person name="Wang Y."/>
            <person name="Wakatake T."/>
            <person name="Sakakibara H."/>
            <person name="Demura T."/>
            <person name="Yamaguchi S."/>
            <person name="Yoneyama K."/>
            <person name="Manabe R.I."/>
            <person name="Nelson D.C."/>
            <person name="Schulman A.H."/>
            <person name="Timko M.P."/>
            <person name="dePamphilis C.W."/>
            <person name="Choi D."/>
            <person name="Shirasu K."/>
        </authorList>
    </citation>
    <scope>NUCLEOTIDE SEQUENCE [LARGE SCALE GENOMIC DNA]</scope>
    <source>
        <strain evidence="2">cv. UVA1</strain>
    </source>
</reference>
<evidence type="ECO:0000313" key="1">
    <source>
        <dbReference type="EMBL" id="GER48211.1"/>
    </source>
</evidence>
<name>A0A5A7QWH0_STRAF</name>
<protein>
    <submittedName>
        <fullName evidence="1">Plant invertase/pectin methylesterase inhibitor</fullName>
    </submittedName>
</protein>
<dbReference type="EMBL" id="BKCP01008181">
    <property type="protein sequence ID" value="GER48211.1"/>
    <property type="molecule type" value="Genomic_DNA"/>
</dbReference>
<sequence>MSVCVISTCITTCSLPNELPFERVHCPNKAYIHELSSTFITITVLLSPAKLKFLTSTNLDFLNNPTISFTSFPPHSSTVKANPTAPHRPLHLPHESAWEKGPIQVQPEPEIKHPIKEWQVVGIRPGHQRRRAHQLHSGDFLHPQFLQGPHGVARPGGDDKGPGVVREVVSGLEGRQEGGIGGDGAFPGVGGPETAVALVDGGVAAVGEVAGGFGETGVGFRVRVGRVDASFSLQKYKYQIQDKVLATVTTTTAVIIAATVVTVEYNSHISFTPRFSIDYDSN</sequence>
<dbReference type="AlphaFoldDB" id="A0A5A7QWH0"/>
<comment type="caution">
    <text evidence="1">The sequence shown here is derived from an EMBL/GenBank/DDBJ whole genome shotgun (WGS) entry which is preliminary data.</text>
</comment>
<gene>
    <name evidence="1" type="ORF">STAS_25370</name>
</gene>
<evidence type="ECO:0000313" key="2">
    <source>
        <dbReference type="Proteomes" id="UP000325081"/>
    </source>
</evidence>